<evidence type="ECO:0000313" key="3">
    <source>
        <dbReference type="Proteomes" id="UP000283003"/>
    </source>
</evidence>
<evidence type="ECO:0000313" key="2">
    <source>
        <dbReference type="EMBL" id="RVQ66972.1"/>
    </source>
</evidence>
<protein>
    <submittedName>
        <fullName evidence="2">GNAT family N-acetyltransferase</fullName>
    </submittedName>
</protein>
<keyword evidence="3" id="KW-1185">Reference proteome</keyword>
<dbReference type="AlphaFoldDB" id="A0A437GX51"/>
<dbReference type="PANTHER" id="PTHR43305">
    <property type="entry name" value="FAMILY N-ACETYLTRANSFERASE, PUTATIVE (AFU_ORTHOLOGUE AFUA_2G01380)-RELATED"/>
    <property type="match status" value="1"/>
</dbReference>
<dbReference type="OrthoDB" id="1431064at2"/>
<dbReference type="Pfam" id="PF00583">
    <property type="entry name" value="Acetyltransf_1"/>
    <property type="match status" value="1"/>
</dbReference>
<dbReference type="EMBL" id="RXOL01000003">
    <property type="protein sequence ID" value="RVQ66972.1"/>
    <property type="molecule type" value="Genomic_DNA"/>
</dbReference>
<accession>A0A437GX51</accession>
<reference evidence="2 3" key="1">
    <citation type="submission" date="2018-12" db="EMBL/GenBank/DDBJ databases">
        <title>Croceicoccus ponticola sp. nov., a lipolytic bacterium isolated from seawater.</title>
        <authorList>
            <person name="Yoon J.-H."/>
        </authorList>
    </citation>
    <scope>NUCLEOTIDE SEQUENCE [LARGE SCALE GENOMIC DNA]</scope>
    <source>
        <strain evidence="2 3">GM-16</strain>
    </source>
</reference>
<dbReference type="InterPro" id="IPR016181">
    <property type="entry name" value="Acyl_CoA_acyltransferase"/>
</dbReference>
<dbReference type="CDD" id="cd04301">
    <property type="entry name" value="NAT_SF"/>
    <property type="match status" value="1"/>
</dbReference>
<comment type="caution">
    <text evidence="2">The sequence shown here is derived from an EMBL/GenBank/DDBJ whole genome shotgun (WGS) entry which is preliminary data.</text>
</comment>
<dbReference type="PROSITE" id="PS51186">
    <property type="entry name" value="GNAT"/>
    <property type="match status" value="1"/>
</dbReference>
<gene>
    <name evidence="2" type="ORF">EKN06_08480</name>
</gene>
<dbReference type="Gene3D" id="3.40.630.30">
    <property type="match status" value="1"/>
</dbReference>
<dbReference type="Proteomes" id="UP000283003">
    <property type="component" value="Unassembled WGS sequence"/>
</dbReference>
<dbReference type="RefSeq" id="WP_127612485.1">
    <property type="nucleotide sequence ID" value="NZ_RXOL01000003.1"/>
</dbReference>
<feature type="domain" description="N-acetyltransferase" evidence="1">
    <location>
        <begin position="27"/>
        <end position="168"/>
    </location>
</feature>
<organism evidence="2 3">
    <name type="scientific">Croceicoccus ponticola</name>
    <dbReference type="NCBI Taxonomy" id="2217664"/>
    <lineage>
        <taxon>Bacteria</taxon>
        <taxon>Pseudomonadati</taxon>
        <taxon>Pseudomonadota</taxon>
        <taxon>Alphaproteobacteria</taxon>
        <taxon>Sphingomonadales</taxon>
        <taxon>Erythrobacteraceae</taxon>
        <taxon>Croceicoccus</taxon>
    </lineage>
</organism>
<keyword evidence="2" id="KW-0808">Transferase</keyword>
<evidence type="ECO:0000259" key="1">
    <source>
        <dbReference type="PROSITE" id="PS51186"/>
    </source>
</evidence>
<dbReference type="InterPro" id="IPR000182">
    <property type="entry name" value="GNAT_dom"/>
</dbReference>
<sequence>MRLIREAVSDADRNAFAANCREFIDWCRNRYSDRTDLIEAYFVPRDAATELAEIAATYRPPEGRIFLLEQDGAVVGGGAYRRFDERSCELKRIYVSAAGRGKGAGRALTERLVAAATADGFTRVMLETGDRQDEAIALYRSMGFLRIEPYRAHPENLVPHLVSMVKCPNPN</sequence>
<name>A0A437GX51_9SPHN</name>
<dbReference type="PANTHER" id="PTHR43305:SF1">
    <property type="entry name" value="FAMILY N-ACETYLTRANSFERASE, PUTATIVE (AFU_ORTHOLOGUE AFUA_2G01380)-RELATED"/>
    <property type="match status" value="1"/>
</dbReference>
<proteinExistence type="predicted"/>
<dbReference type="GO" id="GO:0016747">
    <property type="term" value="F:acyltransferase activity, transferring groups other than amino-acyl groups"/>
    <property type="evidence" value="ECO:0007669"/>
    <property type="project" value="InterPro"/>
</dbReference>
<dbReference type="InterPro" id="IPR052777">
    <property type="entry name" value="Acetyltransferase_Enz"/>
</dbReference>
<dbReference type="SUPFAM" id="SSF55729">
    <property type="entry name" value="Acyl-CoA N-acyltransferases (Nat)"/>
    <property type="match status" value="1"/>
</dbReference>